<keyword evidence="8" id="KW-1185">Reference proteome</keyword>
<dbReference type="CDD" id="cd00685">
    <property type="entry name" value="Trans_IPPS_HT"/>
    <property type="match status" value="1"/>
</dbReference>
<keyword evidence="4" id="KW-0479">Metal-binding</keyword>
<dbReference type="PANTHER" id="PTHR12001:SF85">
    <property type="entry name" value="SHORT CHAIN ISOPRENYL DIPHOSPHATE SYNTHASE"/>
    <property type="match status" value="1"/>
</dbReference>
<dbReference type="Proteomes" id="UP001519310">
    <property type="component" value="Unassembled WGS sequence"/>
</dbReference>
<dbReference type="PANTHER" id="PTHR12001">
    <property type="entry name" value="GERANYLGERANYL PYROPHOSPHATE SYNTHASE"/>
    <property type="match status" value="1"/>
</dbReference>
<reference evidence="7 8" key="1">
    <citation type="submission" date="2021-03" db="EMBL/GenBank/DDBJ databases">
        <title>Genomic Encyclopedia of Type Strains, Phase IV (KMG-IV): sequencing the most valuable type-strain genomes for metagenomic binning, comparative biology and taxonomic classification.</title>
        <authorList>
            <person name="Goeker M."/>
        </authorList>
    </citation>
    <scope>NUCLEOTIDE SEQUENCE [LARGE SCALE GENOMIC DNA]</scope>
    <source>
        <strain evidence="7 8">DSM 40526</strain>
    </source>
</reference>
<dbReference type="Pfam" id="PF00348">
    <property type="entry name" value="polyprenyl_synt"/>
    <property type="match status" value="1"/>
</dbReference>
<dbReference type="SFLD" id="SFLDS00005">
    <property type="entry name" value="Isoprenoid_Synthase_Type_I"/>
    <property type="match status" value="1"/>
</dbReference>
<dbReference type="SUPFAM" id="SSF48576">
    <property type="entry name" value="Terpenoid synthases"/>
    <property type="match status" value="1"/>
</dbReference>
<protein>
    <submittedName>
        <fullName evidence="7">Geranylgeranyl diphosphate synthase type I</fullName>
        <ecNumber evidence="7">2.5.1.1</ecNumber>
        <ecNumber evidence="7">2.5.1.10</ecNumber>
        <ecNumber evidence="7">2.5.1.29</ecNumber>
    </submittedName>
</protein>
<comment type="cofactor">
    <cofactor evidence="1">
        <name>Mg(2+)</name>
        <dbReference type="ChEBI" id="CHEBI:18420"/>
    </cofactor>
</comment>
<dbReference type="EC" id="2.5.1.1" evidence="7"/>
<dbReference type="EC" id="2.5.1.29" evidence="7"/>
<comment type="caution">
    <text evidence="7">The sequence shown here is derived from an EMBL/GenBank/DDBJ whole genome shotgun (WGS) entry which is preliminary data.</text>
</comment>
<dbReference type="EMBL" id="JAGGLQ010000001">
    <property type="protein sequence ID" value="MBP2034939.1"/>
    <property type="molecule type" value="Genomic_DNA"/>
</dbReference>
<sequence length="396" mass="42184">MEEVSSARHPTLSDTSPARLAGALAATVDEDVVAAVHRELKSRCDELIAFGRTLDPVFATDIAERLAAYTLSGGSRIRPRFLWWALRACGGSDYETPAALRIAAALELIQSCALIHDDVMDHSSVRRGRPSFHTQLALQYPAPAREAVTESFAHSASILAGDLALSWADDLVATTDLEPAKRASVRHLWRAMRTEMVAGQYLDLHGQATSSRSATRAIRTVCLKTARYTVERPLALGAVLAGADESTSRALGAAGRCAGIAFQLRDDLLGVFGDPMATGKPSGDDIRSGKPTYLIALAHTRARATKDTSVTDLLDSCRGDAELSGKALAAVREALVSTGAPERVERRIARLGRAAEHHLRAAHLSGPAAVHLTGLLRQIAVPPEQQATGTVDRGSL</sequence>
<dbReference type="InterPro" id="IPR000092">
    <property type="entry name" value="Polyprenyl_synt"/>
</dbReference>
<name>A0ABS4KY21_STRAV</name>
<keyword evidence="3 6" id="KW-0808">Transferase</keyword>
<dbReference type="GO" id="GO:0004337">
    <property type="term" value="F:(2E,6E)-farnesyl diphosphate synthase activity"/>
    <property type="evidence" value="ECO:0007669"/>
    <property type="project" value="UniProtKB-EC"/>
</dbReference>
<dbReference type="GO" id="GO:0004311">
    <property type="term" value="F:geranylgeranyl diphosphate synthase activity"/>
    <property type="evidence" value="ECO:0007669"/>
    <property type="project" value="UniProtKB-EC"/>
</dbReference>
<dbReference type="GO" id="GO:0004161">
    <property type="term" value="F:dimethylallyltranstransferase activity"/>
    <property type="evidence" value="ECO:0007669"/>
    <property type="project" value="UniProtKB-EC"/>
</dbReference>
<accession>A0ABS4KY21</accession>
<evidence type="ECO:0000256" key="5">
    <source>
        <dbReference type="ARBA" id="ARBA00022842"/>
    </source>
</evidence>
<comment type="similarity">
    <text evidence="2 6">Belongs to the FPP/GGPP synthase family.</text>
</comment>
<evidence type="ECO:0000313" key="7">
    <source>
        <dbReference type="EMBL" id="MBP2034939.1"/>
    </source>
</evidence>
<dbReference type="PROSITE" id="PS00723">
    <property type="entry name" value="POLYPRENYL_SYNTHASE_1"/>
    <property type="match status" value="1"/>
</dbReference>
<evidence type="ECO:0000256" key="4">
    <source>
        <dbReference type="ARBA" id="ARBA00022723"/>
    </source>
</evidence>
<evidence type="ECO:0000256" key="3">
    <source>
        <dbReference type="ARBA" id="ARBA00022679"/>
    </source>
</evidence>
<dbReference type="Gene3D" id="1.10.600.10">
    <property type="entry name" value="Farnesyl Diphosphate Synthase"/>
    <property type="match status" value="1"/>
</dbReference>
<gene>
    <name evidence="7" type="ORF">J2Z77_000723</name>
</gene>
<evidence type="ECO:0000256" key="2">
    <source>
        <dbReference type="ARBA" id="ARBA00006706"/>
    </source>
</evidence>
<dbReference type="InterPro" id="IPR033749">
    <property type="entry name" value="Polyprenyl_synt_CS"/>
</dbReference>
<dbReference type="EC" id="2.5.1.10" evidence="7"/>
<evidence type="ECO:0000256" key="6">
    <source>
        <dbReference type="RuleBase" id="RU004466"/>
    </source>
</evidence>
<dbReference type="InterPro" id="IPR008949">
    <property type="entry name" value="Isoprenoid_synthase_dom_sf"/>
</dbReference>
<keyword evidence="5" id="KW-0460">Magnesium</keyword>
<proteinExistence type="inferred from homology"/>
<organism evidence="7 8">
    <name type="scientific">Streptomyces avidinii</name>
    <dbReference type="NCBI Taxonomy" id="1895"/>
    <lineage>
        <taxon>Bacteria</taxon>
        <taxon>Bacillati</taxon>
        <taxon>Actinomycetota</taxon>
        <taxon>Actinomycetes</taxon>
        <taxon>Kitasatosporales</taxon>
        <taxon>Streptomycetaceae</taxon>
        <taxon>Streptomyces</taxon>
    </lineage>
</organism>
<dbReference type="RefSeq" id="WP_189965694.1">
    <property type="nucleotide sequence ID" value="NZ_BMVL01000002.1"/>
</dbReference>
<evidence type="ECO:0000313" key="8">
    <source>
        <dbReference type="Proteomes" id="UP001519310"/>
    </source>
</evidence>
<evidence type="ECO:0000256" key="1">
    <source>
        <dbReference type="ARBA" id="ARBA00001946"/>
    </source>
</evidence>